<evidence type="ECO:0000313" key="3">
    <source>
        <dbReference type="Proteomes" id="UP001163823"/>
    </source>
</evidence>
<dbReference type="PANTHER" id="PTHR38926">
    <property type="entry name" value="F-BOX DOMAIN CONTAINING PROTEIN, EXPRESSED"/>
    <property type="match status" value="1"/>
</dbReference>
<evidence type="ECO:0000313" key="2">
    <source>
        <dbReference type="EMBL" id="KAJ7969050.1"/>
    </source>
</evidence>
<dbReference type="PANTHER" id="PTHR38926:SF2">
    <property type="entry name" value="F-BOX_LRR-REPEAT PROTEIN 21-RELATED"/>
    <property type="match status" value="1"/>
</dbReference>
<dbReference type="KEGG" id="qsa:O6P43_013064"/>
<keyword evidence="3" id="KW-1185">Reference proteome</keyword>
<name>A0AAD7M304_QUISA</name>
<reference evidence="2" key="1">
    <citation type="journal article" date="2023" name="Science">
        <title>Elucidation of the pathway for biosynthesis of saponin adjuvants from the soapbark tree.</title>
        <authorList>
            <person name="Reed J."/>
            <person name="Orme A."/>
            <person name="El-Demerdash A."/>
            <person name="Owen C."/>
            <person name="Martin L.B.B."/>
            <person name="Misra R.C."/>
            <person name="Kikuchi S."/>
            <person name="Rejzek M."/>
            <person name="Martin A.C."/>
            <person name="Harkess A."/>
            <person name="Leebens-Mack J."/>
            <person name="Louveau T."/>
            <person name="Stephenson M.J."/>
            <person name="Osbourn A."/>
        </authorList>
    </citation>
    <scope>NUCLEOTIDE SEQUENCE</scope>
    <source>
        <strain evidence="2">S10</strain>
    </source>
</reference>
<sequence length="311" mass="35834">MNTYPNSKHKPRLRERRKEIQQTRNWLELPQEVTSMILSKLGAIEILESAQKVCSQWRSISKDPLMWRTIDMRNLGDLHDMPYNLEKMCRHAIDRSCGQLVDINVEYFGTDELLEYITNSSSHLRRLRLVCCYYISDEGLIEIVAKLPLLEELDISIHNLSKEPLEVVGRCCPLLKSVKLNNQGYQHPSYEDDGDAFAIAQNMSKLRHLQIFGNKLTNYGLQAILDGCPHLESLDLRQCFNVSLEGDLGKICAEQIKVLRLPDDSTDDYEFHAAMDDMEYGSSNDDFWRFFTFTATPVISIAADQEVFSFI</sequence>
<dbReference type="Pfam" id="PF12937">
    <property type="entry name" value="F-box-like"/>
    <property type="match status" value="1"/>
</dbReference>
<dbReference type="InterPro" id="IPR001810">
    <property type="entry name" value="F-box_dom"/>
</dbReference>
<gene>
    <name evidence="2" type="ORF">O6P43_013064</name>
</gene>
<dbReference type="InterPro" id="IPR006553">
    <property type="entry name" value="Leu-rich_rpt_Cys-con_subtyp"/>
</dbReference>
<dbReference type="SUPFAM" id="SSF52047">
    <property type="entry name" value="RNI-like"/>
    <property type="match status" value="1"/>
</dbReference>
<dbReference type="SMART" id="SM00367">
    <property type="entry name" value="LRR_CC"/>
    <property type="match status" value="4"/>
</dbReference>
<proteinExistence type="predicted"/>
<comment type="caution">
    <text evidence="2">The sequence shown here is derived from an EMBL/GenBank/DDBJ whole genome shotgun (WGS) entry which is preliminary data.</text>
</comment>
<protein>
    <submittedName>
        <fullName evidence="2">F-box protein</fullName>
    </submittedName>
</protein>
<dbReference type="EMBL" id="JARAOO010000005">
    <property type="protein sequence ID" value="KAJ7969050.1"/>
    <property type="molecule type" value="Genomic_DNA"/>
</dbReference>
<dbReference type="InterPro" id="IPR032675">
    <property type="entry name" value="LRR_dom_sf"/>
</dbReference>
<accession>A0AAD7M304</accession>
<dbReference type="CDD" id="cd22164">
    <property type="entry name" value="F-box_AtSKIP19-like"/>
    <property type="match status" value="1"/>
</dbReference>
<dbReference type="InterPro" id="IPR001611">
    <property type="entry name" value="Leu-rich_rpt"/>
</dbReference>
<dbReference type="AlphaFoldDB" id="A0AAD7M304"/>
<dbReference type="Gene3D" id="3.80.10.10">
    <property type="entry name" value="Ribonuclease Inhibitor"/>
    <property type="match status" value="1"/>
</dbReference>
<organism evidence="2 3">
    <name type="scientific">Quillaja saponaria</name>
    <name type="common">Soap bark tree</name>
    <dbReference type="NCBI Taxonomy" id="32244"/>
    <lineage>
        <taxon>Eukaryota</taxon>
        <taxon>Viridiplantae</taxon>
        <taxon>Streptophyta</taxon>
        <taxon>Embryophyta</taxon>
        <taxon>Tracheophyta</taxon>
        <taxon>Spermatophyta</taxon>
        <taxon>Magnoliopsida</taxon>
        <taxon>eudicotyledons</taxon>
        <taxon>Gunneridae</taxon>
        <taxon>Pentapetalae</taxon>
        <taxon>rosids</taxon>
        <taxon>fabids</taxon>
        <taxon>Fabales</taxon>
        <taxon>Quillajaceae</taxon>
        <taxon>Quillaja</taxon>
    </lineage>
</organism>
<feature type="domain" description="F-box" evidence="1">
    <location>
        <begin position="23"/>
        <end position="70"/>
    </location>
</feature>
<evidence type="ECO:0000259" key="1">
    <source>
        <dbReference type="PROSITE" id="PS50181"/>
    </source>
</evidence>
<dbReference type="Pfam" id="PF13516">
    <property type="entry name" value="LRR_6"/>
    <property type="match status" value="2"/>
</dbReference>
<dbReference type="SMART" id="SM00256">
    <property type="entry name" value="FBOX"/>
    <property type="match status" value="1"/>
</dbReference>
<dbReference type="Proteomes" id="UP001163823">
    <property type="component" value="Chromosome 5"/>
</dbReference>
<dbReference type="PROSITE" id="PS50181">
    <property type="entry name" value="FBOX"/>
    <property type="match status" value="1"/>
</dbReference>